<evidence type="ECO:0000313" key="2">
    <source>
        <dbReference type="EMBL" id="KAF1922127.1"/>
    </source>
</evidence>
<keyword evidence="3" id="KW-1185">Reference proteome</keyword>
<protein>
    <submittedName>
        <fullName evidence="2">Uncharacterized protein</fullName>
    </submittedName>
</protein>
<evidence type="ECO:0000313" key="3">
    <source>
        <dbReference type="Proteomes" id="UP000800082"/>
    </source>
</evidence>
<sequence length="92" mass="9933">MSYSGGPTGVSNKVGITSPVGSDAAGYNSCMKDPNNSAIRSSSTGDTSITTDAQKLQQKIVKVGKEIQYHREQFEGAKEQFNEILSVEHMYT</sequence>
<evidence type="ECO:0000256" key="1">
    <source>
        <dbReference type="SAM" id="MobiDB-lite"/>
    </source>
</evidence>
<feature type="compositionally biased region" description="Polar residues" evidence="1">
    <location>
        <begin position="1"/>
        <end position="15"/>
    </location>
</feature>
<dbReference type="RefSeq" id="XP_033442381.1">
    <property type="nucleotide sequence ID" value="XM_033590035.1"/>
</dbReference>
<gene>
    <name evidence="2" type="ORF">M421DRAFT_392973</name>
</gene>
<dbReference type="EMBL" id="ML979109">
    <property type="protein sequence ID" value="KAF1922127.1"/>
    <property type="molecule type" value="Genomic_DNA"/>
</dbReference>
<reference evidence="2" key="1">
    <citation type="journal article" date="2020" name="Stud. Mycol.">
        <title>101 Dothideomycetes genomes: a test case for predicting lifestyles and emergence of pathogens.</title>
        <authorList>
            <person name="Haridas S."/>
            <person name="Albert R."/>
            <person name="Binder M."/>
            <person name="Bloem J."/>
            <person name="Labutti K."/>
            <person name="Salamov A."/>
            <person name="Andreopoulos B."/>
            <person name="Baker S."/>
            <person name="Barry K."/>
            <person name="Bills G."/>
            <person name="Bluhm B."/>
            <person name="Cannon C."/>
            <person name="Castanera R."/>
            <person name="Culley D."/>
            <person name="Daum C."/>
            <person name="Ezra D."/>
            <person name="Gonzalez J."/>
            <person name="Henrissat B."/>
            <person name="Kuo A."/>
            <person name="Liang C."/>
            <person name="Lipzen A."/>
            <person name="Lutzoni F."/>
            <person name="Magnuson J."/>
            <person name="Mondo S."/>
            <person name="Nolan M."/>
            <person name="Ohm R."/>
            <person name="Pangilinan J."/>
            <person name="Park H.-J."/>
            <person name="Ramirez L."/>
            <person name="Alfaro M."/>
            <person name="Sun H."/>
            <person name="Tritt A."/>
            <person name="Yoshinaga Y."/>
            <person name="Zwiers L.-H."/>
            <person name="Turgeon B."/>
            <person name="Goodwin S."/>
            <person name="Spatafora J."/>
            <person name="Crous P."/>
            <person name="Grigoriev I."/>
        </authorList>
    </citation>
    <scope>NUCLEOTIDE SEQUENCE</scope>
    <source>
        <strain evidence="2">CBS 183.55</strain>
    </source>
</reference>
<feature type="compositionally biased region" description="Low complexity" evidence="1">
    <location>
        <begin position="41"/>
        <end position="51"/>
    </location>
</feature>
<name>A0A6A5R8G1_9PLEO</name>
<accession>A0A6A5R8G1</accession>
<dbReference type="GeneID" id="54347689"/>
<organism evidence="2 3">
    <name type="scientific">Didymella exigua CBS 183.55</name>
    <dbReference type="NCBI Taxonomy" id="1150837"/>
    <lineage>
        <taxon>Eukaryota</taxon>
        <taxon>Fungi</taxon>
        <taxon>Dikarya</taxon>
        <taxon>Ascomycota</taxon>
        <taxon>Pezizomycotina</taxon>
        <taxon>Dothideomycetes</taxon>
        <taxon>Pleosporomycetidae</taxon>
        <taxon>Pleosporales</taxon>
        <taxon>Pleosporineae</taxon>
        <taxon>Didymellaceae</taxon>
        <taxon>Didymella</taxon>
    </lineage>
</organism>
<dbReference type="Proteomes" id="UP000800082">
    <property type="component" value="Unassembled WGS sequence"/>
</dbReference>
<feature type="region of interest" description="Disordered" evidence="1">
    <location>
        <begin position="1"/>
        <end position="51"/>
    </location>
</feature>
<proteinExistence type="predicted"/>
<dbReference type="AlphaFoldDB" id="A0A6A5R8G1"/>